<feature type="compositionally biased region" description="Basic and acidic residues" evidence="1">
    <location>
        <begin position="282"/>
        <end position="300"/>
    </location>
</feature>
<reference evidence="3" key="1">
    <citation type="journal article" date="2015" name="PLoS Genet.">
        <title>The dynamic genome and transcriptome of the human fungal pathogen Blastomyces and close relative Emmonsia.</title>
        <authorList>
            <person name="Munoz J.F."/>
            <person name="Gauthier G.M."/>
            <person name="Desjardins C.A."/>
            <person name="Gallo J.E."/>
            <person name="Holder J."/>
            <person name="Sullivan T.D."/>
            <person name="Marty A.J."/>
            <person name="Carmen J.C."/>
            <person name="Chen Z."/>
            <person name="Ding L."/>
            <person name="Gujja S."/>
            <person name="Magrini V."/>
            <person name="Misas E."/>
            <person name="Mitreva M."/>
            <person name="Priest M."/>
            <person name="Saif S."/>
            <person name="Whiston E.A."/>
            <person name="Young S."/>
            <person name="Zeng Q."/>
            <person name="Goldman W.E."/>
            <person name="Mardis E.R."/>
            <person name="Taylor J.W."/>
            <person name="McEwen J.G."/>
            <person name="Clay O.K."/>
            <person name="Klein B.S."/>
            <person name="Cuomo C.A."/>
        </authorList>
    </citation>
    <scope>NUCLEOTIDE SEQUENCE [LARGE SCALE GENOMIC DNA]</scope>
    <source>
        <strain evidence="3">UAMH 3008</strain>
    </source>
</reference>
<evidence type="ECO:0000313" key="3">
    <source>
        <dbReference type="Proteomes" id="UP000034164"/>
    </source>
</evidence>
<protein>
    <submittedName>
        <fullName evidence="2">Uncharacterized protein</fullName>
    </submittedName>
</protein>
<feature type="region of interest" description="Disordered" evidence="1">
    <location>
        <begin position="221"/>
        <end position="319"/>
    </location>
</feature>
<evidence type="ECO:0000313" key="2">
    <source>
        <dbReference type="EMBL" id="KKZ67611.1"/>
    </source>
</evidence>
<feature type="compositionally biased region" description="Acidic residues" evidence="1">
    <location>
        <begin position="162"/>
        <end position="171"/>
    </location>
</feature>
<feature type="compositionally biased region" description="Low complexity" evidence="1">
    <location>
        <begin position="241"/>
        <end position="255"/>
    </location>
</feature>
<proteinExistence type="predicted"/>
<name>A0A0G2JBJ9_9EURO</name>
<feature type="region of interest" description="Disordered" evidence="1">
    <location>
        <begin position="97"/>
        <end position="175"/>
    </location>
</feature>
<evidence type="ECO:0000256" key="1">
    <source>
        <dbReference type="SAM" id="MobiDB-lite"/>
    </source>
</evidence>
<gene>
    <name evidence="2" type="ORF">EMCG_06671</name>
</gene>
<comment type="caution">
    <text evidence="2">The sequence shown here is derived from an EMBL/GenBank/DDBJ whole genome shotgun (WGS) entry which is preliminary data.</text>
</comment>
<sequence length="319" mass="35285">MPEPQNSRPGDDSVSWPEIFSQHELNLNRHLEICGMVKQHVVPESPSSRAISSMVGRTQELLRQLEDLRIEFMPQHTATRILSGKFMNRVNEQRAMNKDAEPVCRQGPTTSQSNTQSVNSQHPRDGPNGAGASIPPFVFDKRPVPVSLPQHLRARNKRSLDDDGGAGEDDVATTALPAGKRKKFYSSDHGGAVNGDNTSAGISTRFVETEDISAEVEARLKAKEERRRRADKREKKRKRSSTGSTSGVPGVESSSQPRAKRSKAYPSAAREEPPATCPTDGDITRQEKRRVVGDAHETFKDNGGSYDGIMYKKRKKSRS</sequence>
<feature type="compositionally biased region" description="Basic and acidic residues" evidence="1">
    <location>
        <begin position="221"/>
        <end position="233"/>
    </location>
</feature>
<dbReference type="Proteomes" id="UP000034164">
    <property type="component" value="Unassembled WGS sequence"/>
</dbReference>
<dbReference type="OrthoDB" id="4509809at2759"/>
<accession>A0A0G2JBJ9</accession>
<feature type="compositionally biased region" description="Low complexity" evidence="1">
    <location>
        <begin position="109"/>
        <end position="121"/>
    </location>
</feature>
<dbReference type="VEuPathDB" id="FungiDB:EMCG_06671"/>
<organism evidence="2 3">
    <name type="scientific">[Emmonsia] crescens</name>
    <dbReference type="NCBI Taxonomy" id="73230"/>
    <lineage>
        <taxon>Eukaryota</taxon>
        <taxon>Fungi</taxon>
        <taxon>Dikarya</taxon>
        <taxon>Ascomycota</taxon>
        <taxon>Pezizomycotina</taxon>
        <taxon>Eurotiomycetes</taxon>
        <taxon>Eurotiomycetidae</taxon>
        <taxon>Onygenales</taxon>
        <taxon>Ajellomycetaceae</taxon>
        <taxon>Emergomyces</taxon>
    </lineage>
</organism>
<dbReference type="AlphaFoldDB" id="A0A0G2JBJ9"/>
<dbReference type="EMBL" id="LCZI01000217">
    <property type="protein sequence ID" value="KKZ67611.1"/>
    <property type="molecule type" value="Genomic_DNA"/>
</dbReference>